<accession>A0ABW5A4L9</accession>
<dbReference type="InterPro" id="IPR051540">
    <property type="entry name" value="S-2-haloacid_dehalogenase"/>
</dbReference>
<dbReference type="Proteomes" id="UP001597413">
    <property type="component" value="Unassembled WGS sequence"/>
</dbReference>
<dbReference type="SFLD" id="SFLDS00003">
    <property type="entry name" value="Haloacid_Dehalogenase"/>
    <property type="match status" value="1"/>
</dbReference>
<dbReference type="CDD" id="cd07515">
    <property type="entry name" value="HAD-like"/>
    <property type="match status" value="1"/>
</dbReference>
<comment type="caution">
    <text evidence="2">The sequence shown here is derived from an EMBL/GenBank/DDBJ whole genome shotgun (WGS) entry which is preliminary data.</text>
</comment>
<keyword evidence="3" id="KW-1185">Reference proteome</keyword>
<dbReference type="SFLD" id="SFLDG01129">
    <property type="entry name" value="C1.5:_HAD__Beta-PGM__Phosphata"/>
    <property type="match status" value="1"/>
</dbReference>
<dbReference type="Gene3D" id="3.40.50.1000">
    <property type="entry name" value="HAD superfamily/HAD-like"/>
    <property type="match status" value="1"/>
</dbReference>
<dbReference type="PANTHER" id="PTHR43316:SF8">
    <property type="entry name" value="HAD FAMILY HYDROLASE"/>
    <property type="match status" value="1"/>
</dbReference>
<gene>
    <name evidence="2" type="ORF">ACFSM0_00100</name>
</gene>
<organism evidence="2 3">
    <name type="scientific">Rhodobacter lacus</name>
    <dbReference type="NCBI Taxonomy" id="1641972"/>
    <lineage>
        <taxon>Bacteria</taxon>
        <taxon>Pseudomonadati</taxon>
        <taxon>Pseudomonadota</taxon>
        <taxon>Alphaproteobacteria</taxon>
        <taxon>Rhodobacterales</taxon>
        <taxon>Rhodobacter group</taxon>
        <taxon>Rhodobacter</taxon>
    </lineage>
</organism>
<dbReference type="GO" id="GO:0016787">
    <property type="term" value="F:hydrolase activity"/>
    <property type="evidence" value="ECO:0007669"/>
    <property type="project" value="UniProtKB-KW"/>
</dbReference>
<dbReference type="PANTHER" id="PTHR43316">
    <property type="entry name" value="HYDROLASE, HALOACID DELAHOGENASE-RELATED"/>
    <property type="match status" value="1"/>
</dbReference>
<keyword evidence="1 2" id="KW-0378">Hydrolase</keyword>
<dbReference type="SUPFAM" id="SSF56784">
    <property type="entry name" value="HAD-like"/>
    <property type="match status" value="1"/>
</dbReference>
<proteinExistence type="predicted"/>
<sequence>MALSTIGFDADDTLWHNERFFHLTQARFEALLSAHAEPAHLHERLLQAERRNVGAYGFGVKGFTLSMIETAIEVSSGRVPATVIGEILAAGREMLAHPIELMPKARAAVEALSGRFRLVLVTKGDLLDQERKLAQSGLGDLFDAVEIVSDKTAETYTRVFARHGTGAEEAMMIGNSLKSDILPMLAAGGWAVHVPHELTWALEHAPRPEGHPRFAELMDLGGLESVITRIG</sequence>
<dbReference type="EMBL" id="JBHUIX010000001">
    <property type="protein sequence ID" value="MFD2172481.1"/>
    <property type="molecule type" value="Genomic_DNA"/>
</dbReference>
<dbReference type="Pfam" id="PF00702">
    <property type="entry name" value="Hydrolase"/>
    <property type="match status" value="1"/>
</dbReference>
<dbReference type="InterPro" id="IPR036412">
    <property type="entry name" value="HAD-like_sf"/>
</dbReference>
<evidence type="ECO:0000313" key="3">
    <source>
        <dbReference type="Proteomes" id="UP001597413"/>
    </source>
</evidence>
<protein>
    <submittedName>
        <fullName evidence="2">HAD family hydrolase</fullName>
    </submittedName>
</protein>
<dbReference type="InterPro" id="IPR023214">
    <property type="entry name" value="HAD_sf"/>
</dbReference>
<evidence type="ECO:0000256" key="1">
    <source>
        <dbReference type="ARBA" id="ARBA00022801"/>
    </source>
</evidence>
<evidence type="ECO:0000313" key="2">
    <source>
        <dbReference type="EMBL" id="MFD2172481.1"/>
    </source>
</evidence>
<reference evidence="3" key="1">
    <citation type="journal article" date="2019" name="Int. J. Syst. Evol. Microbiol.">
        <title>The Global Catalogue of Microorganisms (GCM) 10K type strain sequencing project: providing services to taxonomists for standard genome sequencing and annotation.</title>
        <authorList>
            <consortium name="The Broad Institute Genomics Platform"/>
            <consortium name="The Broad Institute Genome Sequencing Center for Infectious Disease"/>
            <person name="Wu L."/>
            <person name="Ma J."/>
        </authorList>
    </citation>
    <scope>NUCLEOTIDE SEQUENCE [LARGE SCALE GENOMIC DNA]</scope>
    <source>
        <strain evidence="3">CCUG 55131</strain>
    </source>
</reference>
<dbReference type="Gene3D" id="1.10.150.240">
    <property type="entry name" value="Putative phosphatase, domain 2"/>
    <property type="match status" value="1"/>
</dbReference>
<dbReference type="RefSeq" id="WP_377385347.1">
    <property type="nucleotide sequence ID" value="NZ_JBHUIX010000001.1"/>
</dbReference>
<name>A0ABW5A4L9_9RHOB</name>
<dbReference type="InterPro" id="IPR023198">
    <property type="entry name" value="PGP-like_dom2"/>
</dbReference>